<sequence length="1467" mass="172495">MNTNIILILEGLQCVWWIILSIILKWNHQIAIITLASTSIVLKLGLLMQIKKINNKGQYLLLLLLILADTITYTEINLLLYQLFNPFSNHTNTLFIVTNQYIIKEIVAKQISYKIIRFCYPCYIILRLFSIVFIKFDYTILESIIIILVFVFAILGDEKSIISAKIRLSLQLQDEEQSDRYMNTLKYSKRKIMRQHESSNLFFQDQSKDKEKLRSPSILSNKHLSYNDLFSAVRQKESIDVDKSDFCSRLFITRILHLIPDGIIILNKFQHLQFMNKKFMALMDCNKEELILSKLKDCIRNHVVNLDNGLNFPQSQNNRKIEMNQHTLEEIIKKAQQNKVQLDIFDVLLNQNKYLNQYLIQQNNYEGEKSSIDESSGQQINQNQFRFSLSLESNKFLKLTIIQTQMTNQQLDSLAQNDMQIFGDFKNQPVLILILKDITYKNKFKKIEMKNQQFYHVLKKQLFQLRTPLNLNQQYLRIFRDVIKEEQEITEKVELLQCSTSFLQYQMNNILDFISYQLNEFAYFFCRFSINELINEIEQVFIPYIIQKKIQFQIRIQSNLSEKYLNSDKLRIIQVLLNILNHQSNNILQGGEINLIFNAKDDFTVQVAVENNSAQMSRKKQFSFNQIMMLRNQDDDSCNDIMTHPELGFGLNLAAKLASGFIEGNNKNIEILSNSADSSSISFLIQDQMLQKDQDQKDQDQTRNQSNTGGFVVPNKSQSWQQEDNFIDNTDHYENSEKVVQKSDGVKSYESPNIVEDFSERIIIPQSNYFQFRSIESPKQQLIHQTFSFKISTLQLHECNATCKKILIVDDQIFNQIALKAILNHFAIQCDQAYDGYQAIQRVKEKLQTVCQFYDIIFMDIELPGLNGFETSKEVSLLVYFRQFQWDARRQQLQFVQPTIQRITQCNLIILGYAIIYKNQYCKLNYSKFSKNINQLNDYCFIMSNYFLPKDNPSETYEYYELPYCKPSDYEEVIETFGQSLSGDKQMTSVYKFNSKQKIEDKQVCERNFINAEIKKWIEAIDQEYIIEFYLADFIMHDVVGHYKEGQYYLKNRITFNLYVSNDSRLMYANITMNDGDFKQINQQDDDTQIEFYFTVKIQEYNETMNVHHHDIKWNSLLLKTIIILHLVFVICYLLRRSIKSGYSNIPDEENEIEPQGWKSIKIESLMPPTNRILFSALLGTGIHFLVTILILLVLGSFDLFDTRKGSIKSAGIIVYSFCGAINGYQTGRFYKFFGGKRWLLNLLITTGLFPLSAIFILFIIDVFSILFGTTSTYSFTAMFSVGFILIFVYMPLTIIGGVSGRLRTVDELLEKRLQKKLLISNYSFLLKGFLYGIVPFISIALELYYILESTWSDHPFEYYTLLLFSYIQLLIIVGCLSIIQTYQQLNKGNYNWQWISFINGGQCIIYMFGFIFYYYYYMNMHGFYQFLYYFGESILACFVLWLMLGFVSYWISLKFVIYIYSQNKIQ</sequence>
<dbReference type="PANTHER" id="PTHR10766:SF41">
    <property type="entry name" value="TRANSMEMBRANE 9 SUPERFAMILY MEMBER 3"/>
    <property type="match status" value="1"/>
</dbReference>
<dbReference type="Gene3D" id="3.30.565.10">
    <property type="entry name" value="Histidine kinase-like ATPase, C-terminal domain"/>
    <property type="match status" value="1"/>
</dbReference>
<keyword evidence="4" id="KW-0732">Signal</keyword>
<dbReference type="EMBL" id="CT868035">
    <property type="protein sequence ID" value="CAK64933.1"/>
    <property type="molecule type" value="Genomic_DNA"/>
</dbReference>
<evidence type="ECO:0000259" key="10">
    <source>
        <dbReference type="PROSITE" id="PS50110"/>
    </source>
</evidence>
<feature type="domain" description="Response regulatory" evidence="10">
    <location>
        <begin position="805"/>
        <end position="981"/>
    </location>
</feature>
<feature type="transmembrane region" description="Helical" evidence="9">
    <location>
        <begin position="1274"/>
        <end position="1299"/>
    </location>
</feature>
<feature type="transmembrane region" description="Helical" evidence="9">
    <location>
        <begin position="115"/>
        <end position="134"/>
    </location>
</feature>
<dbReference type="SUPFAM" id="SSF55874">
    <property type="entry name" value="ATPase domain of HSP90 chaperone/DNA topoisomerase II/histidine kinase"/>
    <property type="match status" value="1"/>
</dbReference>
<feature type="transmembrane region" description="Helical" evidence="9">
    <location>
        <begin position="30"/>
        <end position="47"/>
    </location>
</feature>
<dbReference type="GO" id="GO:0072657">
    <property type="term" value="P:protein localization to membrane"/>
    <property type="evidence" value="ECO:0000318"/>
    <property type="project" value="GO_Central"/>
</dbReference>
<dbReference type="HOGENOM" id="CLU_250435_0_0_1"/>
<feature type="transmembrane region" description="Helical" evidence="9">
    <location>
        <begin position="1239"/>
        <end position="1268"/>
    </location>
</feature>
<dbReference type="PROSITE" id="PS50110">
    <property type="entry name" value="RESPONSE_REGULATORY"/>
    <property type="match status" value="1"/>
</dbReference>
<comment type="subcellular location">
    <subcellularLocation>
        <location evidence="1">Membrane</location>
        <topology evidence="1">Multi-pass membrane protein</topology>
    </subcellularLocation>
</comment>
<dbReference type="GO" id="GO:0000160">
    <property type="term" value="P:phosphorelay signal transduction system"/>
    <property type="evidence" value="ECO:0007669"/>
    <property type="project" value="InterPro"/>
</dbReference>
<keyword evidence="3 9" id="KW-0812">Transmembrane</keyword>
<dbReference type="OMA" id="CNDIMTH"/>
<keyword evidence="6 9" id="KW-0472">Membrane</keyword>
<feature type="compositionally biased region" description="Polar residues" evidence="8">
    <location>
        <begin position="702"/>
        <end position="715"/>
    </location>
</feature>
<feature type="transmembrane region" description="Helical" evidence="9">
    <location>
        <begin position="59"/>
        <end position="81"/>
    </location>
</feature>
<evidence type="ECO:0000256" key="2">
    <source>
        <dbReference type="ARBA" id="ARBA00005227"/>
    </source>
</evidence>
<evidence type="ECO:0000256" key="4">
    <source>
        <dbReference type="ARBA" id="ARBA00022729"/>
    </source>
</evidence>
<dbReference type="InterPro" id="IPR011006">
    <property type="entry name" value="CheY-like_superfamily"/>
</dbReference>
<feature type="modified residue" description="4-aspartylphosphate" evidence="7">
    <location>
        <position position="860"/>
    </location>
</feature>
<dbReference type="GeneID" id="5018115"/>
<proteinExistence type="inferred from homology"/>
<dbReference type="Gene3D" id="3.40.50.2300">
    <property type="match status" value="1"/>
</dbReference>
<evidence type="ECO:0000256" key="9">
    <source>
        <dbReference type="SAM" id="Phobius"/>
    </source>
</evidence>
<dbReference type="OrthoDB" id="1666796at2759"/>
<dbReference type="eggNOG" id="KOG1277">
    <property type="taxonomic scope" value="Eukaryota"/>
</dbReference>
<dbReference type="SUPFAM" id="SSF52172">
    <property type="entry name" value="CheY-like"/>
    <property type="match status" value="1"/>
</dbReference>
<feature type="transmembrane region" description="Helical" evidence="9">
    <location>
        <begin position="1320"/>
        <end position="1347"/>
    </location>
</feature>
<comment type="similarity">
    <text evidence="2">Belongs to the nonaspanin (TM9SF) (TC 9.A.2) family.</text>
</comment>
<evidence type="ECO:0000256" key="7">
    <source>
        <dbReference type="PROSITE-ProRule" id="PRU00169"/>
    </source>
</evidence>
<feature type="transmembrane region" description="Helical" evidence="9">
    <location>
        <begin position="1359"/>
        <end position="1383"/>
    </location>
</feature>
<dbReference type="GO" id="GO:0016020">
    <property type="term" value="C:membrane"/>
    <property type="evidence" value="ECO:0000318"/>
    <property type="project" value="GO_Central"/>
</dbReference>
<feature type="transmembrane region" description="Helical" evidence="9">
    <location>
        <begin position="1429"/>
        <end position="1452"/>
    </location>
</feature>
<reference evidence="11 12" key="1">
    <citation type="journal article" date="2006" name="Nature">
        <title>Global trends of whole-genome duplications revealed by the ciliate Paramecium tetraurelia.</title>
        <authorList>
            <consortium name="Genoscope"/>
            <person name="Aury J.-M."/>
            <person name="Jaillon O."/>
            <person name="Duret L."/>
            <person name="Noel B."/>
            <person name="Jubin C."/>
            <person name="Porcel B.M."/>
            <person name="Segurens B."/>
            <person name="Daubin V."/>
            <person name="Anthouard V."/>
            <person name="Aiach N."/>
            <person name="Arnaiz O."/>
            <person name="Billaut A."/>
            <person name="Beisson J."/>
            <person name="Blanc I."/>
            <person name="Bouhouche K."/>
            <person name="Camara F."/>
            <person name="Duharcourt S."/>
            <person name="Guigo R."/>
            <person name="Gogendeau D."/>
            <person name="Katinka M."/>
            <person name="Keller A.-M."/>
            <person name="Kissmehl R."/>
            <person name="Klotz C."/>
            <person name="Koll F."/>
            <person name="Le Moue A."/>
            <person name="Lepere C."/>
            <person name="Malinsky S."/>
            <person name="Nowacki M."/>
            <person name="Nowak J.K."/>
            <person name="Plattner H."/>
            <person name="Poulain J."/>
            <person name="Ruiz F."/>
            <person name="Serrano V."/>
            <person name="Zagulski M."/>
            <person name="Dessen P."/>
            <person name="Betermier M."/>
            <person name="Weissenbach J."/>
            <person name="Scarpelli C."/>
            <person name="Schachter V."/>
            <person name="Sperling L."/>
            <person name="Meyer E."/>
            <person name="Cohen J."/>
            <person name="Wincker P."/>
        </authorList>
    </citation>
    <scope>NUCLEOTIDE SEQUENCE [LARGE SCALE GENOMIC DNA]</scope>
    <source>
        <strain evidence="11 12">Stock d4-2</strain>
    </source>
</reference>
<feature type="transmembrane region" description="Helical" evidence="9">
    <location>
        <begin position="5"/>
        <end position="24"/>
    </location>
</feature>
<keyword evidence="12" id="KW-1185">Reference proteome</keyword>
<feature type="transmembrane region" description="Helical" evidence="9">
    <location>
        <begin position="1117"/>
        <end position="1136"/>
    </location>
</feature>
<evidence type="ECO:0000256" key="1">
    <source>
        <dbReference type="ARBA" id="ARBA00004141"/>
    </source>
</evidence>
<dbReference type="Pfam" id="PF02990">
    <property type="entry name" value="EMP70"/>
    <property type="match status" value="1"/>
</dbReference>
<dbReference type="InterPro" id="IPR004240">
    <property type="entry name" value="EMP70"/>
</dbReference>
<accession>A0C2B6</accession>
<evidence type="ECO:0000256" key="5">
    <source>
        <dbReference type="ARBA" id="ARBA00022989"/>
    </source>
</evidence>
<gene>
    <name evidence="11" type="ORF">GSPATT00034410001</name>
</gene>
<feature type="compositionally biased region" description="Basic and acidic residues" evidence="8">
    <location>
        <begin position="690"/>
        <end position="701"/>
    </location>
</feature>
<dbReference type="InterPro" id="IPR036890">
    <property type="entry name" value="HATPase_C_sf"/>
</dbReference>
<dbReference type="RefSeq" id="XP_001432330.1">
    <property type="nucleotide sequence ID" value="XM_001432293.1"/>
</dbReference>
<dbReference type="PANTHER" id="PTHR10766">
    <property type="entry name" value="TRANSMEMBRANE 9 SUPERFAMILY PROTEIN"/>
    <property type="match status" value="1"/>
</dbReference>
<dbReference type="Pfam" id="PF00072">
    <property type="entry name" value="Response_reg"/>
    <property type="match status" value="1"/>
</dbReference>
<dbReference type="InParanoid" id="A0C2B6"/>
<feature type="transmembrane region" description="Helical" evidence="9">
    <location>
        <begin position="1173"/>
        <end position="1195"/>
    </location>
</feature>
<dbReference type="Proteomes" id="UP000000600">
    <property type="component" value="Unassembled WGS sequence"/>
</dbReference>
<evidence type="ECO:0000256" key="3">
    <source>
        <dbReference type="ARBA" id="ARBA00022692"/>
    </source>
</evidence>
<dbReference type="KEGG" id="ptm:GSPATT00034410001"/>
<feature type="transmembrane region" description="Helical" evidence="9">
    <location>
        <begin position="140"/>
        <end position="157"/>
    </location>
</feature>
<keyword evidence="5 9" id="KW-1133">Transmembrane helix</keyword>
<name>A0C2B6_PARTE</name>
<feature type="region of interest" description="Disordered" evidence="8">
    <location>
        <begin position="690"/>
        <end position="715"/>
    </location>
</feature>
<evidence type="ECO:0000256" key="6">
    <source>
        <dbReference type="ARBA" id="ARBA00023136"/>
    </source>
</evidence>
<dbReference type="InterPro" id="IPR001789">
    <property type="entry name" value="Sig_transdc_resp-reg_receiver"/>
</dbReference>
<keyword evidence="7" id="KW-0597">Phosphoprotein</keyword>
<feature type="transmembrane region" description="Helical" evidence="9">
    <location>
        <begin position="1395"/>
        <end position="1417"/>
    </location>
</feature>
<evidence type="ECO:0000313" key="11">
    <source>
        <dbReference type="EMBL" id="CAK64933.1"/>
    </source>
</evidence>
<dbReference type="CDD" id="cd17546">
    <property type="entry name" value="REC_hyHK_CKI1_RcsC-like"/>
    <property type="match status" value="1"/>
</dbReference>
<organism evidence="11 12">
    <name type="scientific">Paramecium tetraurelia</name>
    <dbReference type="NCBI Taxonomy" id="5888"/>
    <lineage>
        <taxon>Eukaryota</taxon>
        <taxon>Sar</taxon>
        <taxon>Alveolata</taxon>
        <taxon>Ciliophora</taxon>
        <taxon>Intramacronucleata</taxon>
        <taxon>Oligohymenophorea</taxon>
        <taxon>Peniculida</taxon>
        <taxon>Parameciidae</taxon>
        <taxon>Paramecium</taxon>
    </lineage>
</organism>
<protein>
    <recommendedName>
        <fullName evidence="10">Response regulatory domain-containing protein</fullName>
    </recommendedName>
</protein>
<evidence type="ECO:0000313" key="12">
    <source>
        <dbReference type="Proteomes" id="UP000000600"/>
    </source>
</evidence>
<evidence type="ECO:0000256" key="8">
    <source>
        <dbReference type="SAM" id="MobiDB-lite"/>
    </source>
</evidence>